<sequence>MNTLSNQLAQISQLTQTIISQPNDPLYIVTDQGNGLLQVQLTQLAISIETLVEQYLYEIKEEFPIHGFHPYVSIFVNNALDCSLRSAIEHQRSLKKTNDLYQMGVDYEVMLDLIIRMKTFVTQILEVAGTFEFKAFIYKAHRNANKIHGGMMRYIDSLFEHYSRLVVIRLDLHEDGPIMSRDDIEKKYWQAKYDFNHLLNNAKMNSLFDDMVGYIWSLEYGPERGYHYHLVLFFDGSQVRDDVYLAWQIGEYWHSIITNGRGSYWNCNVNKEDYHYLGIGMIHYSDVEKINNLKQAAAYLIKVDHYVRMLTPDNGRTFGRGEILPPRTSTVGRPRAA</sequence>
<keyword evidence="3" id="KW-1185">Reference proteome</keyword>
<evidence type="ECO:0000313" key="3">
    <source>
        <dbReference type="Proteomes" id="UP001284537"/>
    </source>
</evidence>
<feature type="domain" description="YagK/YfjJ C-terminal" evidence="1">
    <location>
        <begin position="159"/>
        <end position="302"/>
    </location>
</feature>
<dbReference type="RefSeq" id="WP_319961710.1">
    <property type="nucleotide sequence ID" value="NZ_JAXARY010000010.1"/>
</dbReference>
<comment type="caution">
    <text evidence="2">The sequence shown here is derived from an EMBL/GenBank/DDBJ whole genome shotgun (WGS) entry which is preliminary data.</text>
</comment>
<organism evidence="2 3">
    <name type="scientific">Methylomonas defluvii</name>
    <dbReference type="NCBI Taxonomy" id="3045149"/>
    <lineage>
        <taxon>Bacteria</taxon>
        <taxon>Pseudomonadati</taxon>
        <taxon>Pseudomonadota</taxon>
        <taxon>Gammaproteobacteria</taxon>
        <taxon>Methylococcales</taxon>
        <taxon>Methylococcaceae</taxon>
        <taxon>Methylomonas</taxon>
    </lineage>
</organism>
<accession>A0ABU4UEY9</accession>
<protein>
    <submittedName>
        <fullName evidence="2">Inovirus-type Gp2 protein</fullName>
    </submittedName>
</protein>
<proteinExistence type="predicted"/>
<dbReference type="EMBL" id="JAXARY010000010">
    <property type="protein sequence ID" value="MDX8128018.1"/>
    <property type="molecule type" value="Genomic_DNA"/>
</dbReference>
<evidence type="ECO:0000313" key="2">
    <source>
        <dbReference type="EMBL" id="MDX8128018.1"/>
    </source>
</evidence>
<evidence type="ECO:0000259" key="1">
    <source>
        <dbReference type="Pfam" id="PF11726"/>
    </source>
</evidence>
<dbReference type="Proteomes" id="UP001284537">
    <property type="component" value="Unassembled WGS sequence"/>
</dbReference>
<gene>
    <name evidence="2" type="ORF">QLH52_12050</name>
</gene>
<reference evidence="2 3" key="1">
    <citation type="submission" date="2023-11" db="EMBL/GenBank/DDBJ databases">
        <authorList>
            <person name="Ouyang M.-Y."/>
        </authorList>
    </citation>
    <scope>NUCLEOTIDE SEQUENCE [LARGE SCALE GENOMIC DNA]</scope>
    <source>
        <strain evidence="2 3">OY6</strain>
    </source>
</reference>
<dbReference type="InterPro" id="IPR057271">
    <property type="entry name" value="YagK_YfjJ_C"/>
</dbReference>
<name>A0ABU4UEY9_9GAMM</name>
<dbReference type="Pfam" id="PF11726">
    <property type="entry name" value="YagK_YfjJ_C"/>
    <property type="match status" value="1"/>
</dbReference>